<gene>
    <name evidence="1" type="ORF">JGZ69_05080</name>
</gene>
<dbReference type="KEGG" id="hspo:JGZ69_05080"/>
<evidence type="ECO:0000313" key="2">
    <source>
        <dbReference type="Proteomes" id="UP000595512"/>
    </source>
</evidence>
<name>A0AB37HCC8_9BACI</name>
<dbReference type="AlphaFoldDB" id="A0AB37HCC8"/>
<sequence>MGWMRELWGRDPELKCPNGMDAGTWSKCPGVEVPESDECGNLEQVPQSSPYYCVKVLTMFS</sequence>
<dbReference type="EMBL" id="CP066701">
    <property type="protein sequence ID" value="QQX26255.1"/>
    <property type="molecule type" value="Genomic_DNA"/>
</dbReference>
<dbReference type="RefSeq" id="WP_202299882.1">
    <property type="nucleotide sequence ID" value="NZ_CP066701.1"/>
</dbReference>
<evidence type="ECO:0000313" key="1">
    <source>
        <dbReference type="EMBL" id="QQX26255.1"/>
    </source>
</evidence>
<organism evidence="1 2">
    <name type="scientific">Heyndrickxia sporothermodurans</name>
    <dbReference type="NCBI Taxonomy" id="46224"/>
    <lineage>
        <taxon>Bacteria</taxon>
        <taxon>Bacillati</taxon>
        <taxon>Bacillota</taxon>
        <taxon>Bacilli</taxon>
        <taxon>Bacillales</taxon>
        <taxon>Bacillaceae</taxon>
        <taxon>Heyndrickxia</taxon>
    </lineage>
</organism>
<accession>A0AB37HCC8</accession>
<proteinExistence type="predicted"/>
<dbReference type="Proteomes" id="UP000595512">
    <property type="component" value="Chromosome"/>
</dbReference>
<protein>
    <submittedName>
        <fullName evidence="1">Uncharacterized protein</fullName>
    </submittedName>
</protein>
<reference evidence="1 2" key="1">
    <citation type="submission" date="2020-12" db="EMBL/GenBank/DDBJ databases">
        <title>Taxonomic evaluation of the Bacillus sporothermodurans group of bacteria based on whole genome sequences.</title>
        <authorList>
            <person name="Fiedler G."/>
            <person name="Herbstmann A.-D."/>
            <person name="Doll E."/>
            <person name="Wenning M."/>
            <person name="Brinks E."/>
            <person name="Kabisch J."/>
            <person name="Breitenwieser F."/>
            <person name="Lappann M."/>
            <person name="Boehnlein C."/>
            <person name="Franz C."/>
        </authorList>
    </citation>
    <scope>NUCLEOTIDE SEQUENCE [LARGE SCALE GENOMIC DNA]</scope>
    <source>
        <strain evidence="1 2">DSM 10599</strain>
    </source>
</reference>